<dbReference type="Proteomes" id="UP000317909">
    <property type="component" value="Chromosome"/>
</dbReference>
<protein>
    <submittedName>
        <fullName evidence="2">Uncharacterized protein</fullName>
    </submittedName>
</protein>
<organism evidence="2 3">
    <name type="scientific">Lacipirellula limnantheis</name>
    <dbReference type="NCBI Taxonomy" id="2528024"/>
    <lineage>
        <taxon>Bacteria</taxon>
        <taxon>Pseudomonadati</taxon>
        <taxon>Planctomycetota</taxon>
        <taxon>Planctomycetia</taxon>
        <taxon>Pirellulales</taxon>
        <taxon>Lacipirellulaceae</taxon>
        <taxon>Lacipirellula</taxon>
    </lineage>
</organism>
<gene>
    <name evidence="2" type="ORF">I41_37710</name>
</gene>
<proteinExistence type="predicted"/>
<accession>A0A517U1R7</accession>
<evidence type="ECO:0000313" key="2">
    <source>
        <dbReference type="EMBL" id="QDT74574.1"/>
    </source>
</evidence>
<keyword evidence="3" id="KW-1185">Reference proteome</keyword>
<evidence type="ECO:0000313" key="3">
    <source>
        <dbReference type="Proteomes" id="UP000317909"/>
    </source>
</evidence>
<sequence>MAPLYPLATARANPRDQVSQSSGNGEGLEHARHSTAPGLAARKLGFLRLERNYGIDGSASIIENSCRNITISPTIMTTSPTAMIFKPVGETSLGSLQIGA</sequence>
<reference evidence="2 3" key="1">
    <citation type="submission" date="2019-02" db="EMBL/GenBank/DDBJ databases">
        <title>Deep-cultivation of Planctomycetes and their phenomic and genomic characterization uncovers novel biology.</title>
        <authorList>
            <person name="Wiegand S."/>
            <person name="Jogler M."/>
            <person name="Boedeker C."/>
            <person name="Pinto D."/>
            <person name="Vollmers J."/>
            <person name="Rivas-Marin E."/>
            <person name="Kohn T."/>
            <person name="Peeters S.H."/>
            <person name="Heuer A."/>
            <person name="Rast P."/>
            <person name="Oberbeckmann S."/>
            <person name="Bunk B."/>
            <person name="Jeske O."/>
            <person name="Meyerdierks A."/>
            <person name="Storesund J.E."/>
            <person name="Kallscheuer N."/>
            <person name="Luecker S."/>
            <person name="Lage O.M."/>
            <person name="Pohl T."/>
            <person name="Merkel B.J."/>
            <person name="Hornburger P."/>
            <person name="Mueller R.-W."/>
            <person name="Bruemmer F."/>
            <person name="Labrenz M."/>
            <person name="Spormann A.M."/>
            <person name="Op den Camp H."/>
            <person name="Overmann J."/>
            <person name="Amann R."/>
            <person name="Jetten M.S.M."/>
            <person name="Mascher T."/>
            <person name="Medema M.H."/>
            <person name="Devos D.P."/>
            <person name="Kaster A.-K."/>
            <person name="Ovreas L."/>
            <person name="Rohde M."/>
            <person name="Galperin M.Y."/>
            <person name="Jogler C."/>
        </authorList>
    </citation>
    <scope>NUCLEOTIDE SEQUENCE [LARGE SCALE GENOMIC DNA]</scope>
    <source>
        <strain evidence="2 3">I41</strain>
    </source>
</reference>
<dbReference type="EMBL" id="CP036339">
    <property type="protein sequence ID" value="QDT74574.1"/>
    <property type="molecule type" value="Genomic_DNA"/>
</dbReference>
<dbReference type="AlphaFoldDB" id="A0A517U1R7"/>
<evidence type="ECO:0000256" key="1">
    <source>
        <dbReference type="SAM" id="MobiDB-lite"/>
    </source>
</evidence>
<feature type="region of interest" description="Disordered" evidence="1">
    <location>
        <begin position="1"/>
        <end position="35"/>
    </location>
</feature>
<dbReference type="KEGG" id="llh:I41_37710"/>
<name>A0A517U1R7_9BACT</name>